<organism evidence="2 3">
    <name type="scientific">Brachybacterium phenoliresistens</name>
    <dbReference type="NCBI Taxonomy" id="396014"/>
    <lineage>
        <taxon>Bacteria</taxon>
        <taxon>Bacillati</taxon>
        <taxon>Actinomycetota</taxon>
        <taxon>Actinomycetes</taxon>
        <taxon>Micrococcales</taxon>
        <taxon>Dermabacteraceae</taxon>
        <taxon>Brachybacterium</taxon>
    </lineage>
</organism>
<protein>
    <recommendedName>
        <fullName evidence="4">Adhesin domain-containing protein</fullName>
    </recommendedName>
</protein>
<comment type="caution">
    <text evidence="2">The sequence shown here is derived from an EMBL/GenBank/DDBJ whole genome shotgun (WGS) entry which is preliminary data.</text>
</comment>
<reference evidence="2 3" key="1">
    <citation type="submission" date="2014-02" db="EMBL/GenBank/DDBJ databases">
        <title>Genome sequence of Brachybacterium phenoliresistens strain W13A50.</title>
        <authorList>
            <person name="Wang X."/>
        </authorList>
    </citation>
    <scope>NUCLEOTIDE SEQUENCE [LARGE SCALE GENOMIC DNA]</scope>
    <source>
        <strain evidence="2 3">W13A50</strain>
    </source>
</reference>
<dbReference type="Proteomes" id="UP000023067">
    <property type="component" value="Unassembled WGS sequence"/>
</dbReference>
<gene>
    <name evidence="2" type="ORF">BF93_03140</name>
</gene>
<name>Z9JRK0_9MICO</name>
<dbReference type="HOGENOM" id="CLU_1025539_0_0_11"/>
<evidence type="ECO:0000256" key="1">
    <source>
        <dbReference type="SAM" id="Phobius"/>
    </source>
</evidence>
<evidence type="ECO:0000313" key="3">
    <source>
        <dbReference type="Proteomes" id="UP000023067"/>
    </source>
</evidence>
<dbReference type="EMBL" id="JDYK01000014">
    <property type="protein sequence ID" value="EWS80633.1"/>
    <property type="molecule type" value="Genomic_DNA"/>
</dbReference>
<evidence type="ECO:0008006" key="4">
    <source>
        <dbReference type="Google" id="ProtNLM"/>
    </source>
</evidence>
<keyword evidence="3" id="KW-1185">Reference proteome</keyword>
<keyword evidence="1" id="KW-0472">Membrane</keyword>
<proteinExistence type="predicted"/>
<accession>Z9JRK0</accession>
<evidence type="ECO:0000313" key="2">
    <source>
        <dbReference type="EMBL" id="EWS80633.1"/>
    </source>
</evidence>
<dbReference type="RefSeq" id="WP_038373269.1">
    <property type="nucleotide sequence ID" value="NZ_BAAAOW010000002.1"/>
</dbReference>
<dbReference type="eggNOG" id="COG3595">
    <property type="taxonomic scope" value="Bacteria"/>
</dbReference>
<dbReference type="PATRIC" id="fig|396014.3.peg.2657"/>
<keyword evidence="1" id="KW-0812">Transmembrane</keyword>
<sequence length="271" mass="27471">MTTTIPPHVLTPTRRSARAWRATMIVLATLVVLVLTGLMAAQTTWSWWVMRGYSQTSAQVALPGASAVSIRSGVGDIEVIVGDVTEPTLALVDEGSLLLPGDGATALARITVEGPASSPAVTVEQPATSGPVPWEDEHKKILLVVPRSGLSTTELSTDVGSVSVTGPVGVVEASTGTGDVQVLGVPADARVTASTGVGDIDVQVDAAGPSSDLDLSTEVGDISVLVPPDGGWVVDADSDTGDIYLEPGLETGGLGAGIRARTSVGDISLTS</sequence>
<feature type="transmembrane region" description="Helical" evidence="1">
    <location>
        <begin position="20"/>
        <end position="41"/>
    </location>
</feature>
<keyword evidence="1" id="KW-1133">Transmembrane helix</keyword>
<dbReference type="STRING" id="396014.BF93_03140"/>
<dbReference type="AlphaFoldDB" id="Z9JRK0"/>